<evidence type="ECO:0000313" key="1">
    <source>
        <dbReference type="EMBL" id="CAB4864144.1"/>
    </source>
</evidence>
<protein>
    <submittedName>
        <fullName evidence="1">Unannotated protein</fullName>
    </submittedName>
</protein>
<reference evidence="1" key="1">
    <citation type="submission" date="2020-05" db="EMBL/GenBank/DDBJ databases">
        <authorList>
            <person name="Chiriac C."/>
            <person name="Salcher M."/>
            <person name="Ghai R."/>
            <person name="Kavagutti S V."/>
        </authorList>
    </citation>
    <scope>NUCLEOTIDE SEQUENCE</scope>
</reference>
<dbReference type="PROSITE" id="PS51257">
    <property type="entry name" value="PROKAR_LIPOPROTEIN"/>
    <property type="match status" value="1"/>
</dbReference>
<name>A0A6J7D587_9ZZZZ</name>
<dbReference type="AlphaFoldDB" id="A0A6J7D587"/>
<dbReference type="EMBL" id="CAFBLU010000004">
    <property type="protein sequence ID" value="CAB4864144.1"/>
    <property type="molecule type" value="Genomic_DNA"/>
</dbReference>
<accession>A0A6J7D587</accession>
<gene>
    <name evidence="1" type="ORF">UFOPK3444_00349</name>
</gene>
<proteinExistence type="predicted"/>
<organism evidence="1">
    <name type="scientific">freshwater metagenome</name>
    <dbReference type="NCBI Taxonomy" id="449393"/>
    <lineage>
        <taxon>unclassified sequences</taxon>
        <taxon>metagenomes</taxon>
        <taxon>ecological metagenomes</taxon>
    </lineage>
</organism>
<sequence>MDRRTPQLALCAALSCAAISGCGGPSATTQVRDLVNSYITDFAAHKGDAACGRLTQVAQKKIQAGAGILRGKDCGATLTMVSNLPTGEQARQVAKLHAGKVVIDGNEAGVIIEPAGPGAKPTRVVKIDGKWLIDGSVGTSR</sequence>